<proteinExistence type="predicted"/>
<sequence length="170" mass="18220">MVLVLDPLVREKRIQCDHGSPSSEVIPSFRERSDSGESNDSSSHQRKRLNSSASDRSQDSLSAAEPHLTGRSSRSGPAAEEVRAGMNPEAPQMDRDVKKLDNGLEKTDFQSTAGSQACTLNETSKRAEDVSGQRVSRSGRCLMGALAPFVPPGGTICPCFISVNTLVVFG</sequence>
<comment type="caution">
    <text evidence="2">The sequence shown here is derived from an EMBL/GenBank/DDBJ whole genome shotgun (WGS) entry which is preliminary data.</text>
</comment>
<accession>A0ABD0R243</accession>
<keyword evidence="3" id="KW-1185">Reference proteome</keyword>
<protein>
    <submittedName>
        <fullName evidence="2">Uncharacterized protein</fullName>
    </submittedName>
</protein>
<feature type="region of interest" description="Disordered" evidence="1">
    <location>
        <begin position="15"/>
        <end position="94"/>
    </location>
</feature>
<evidence type="ECO:0000256" key="1">
    <source>
        <dbReference type="SAM" id="MobiDB-lite"/>
    </source>
</evidence>
<name>A0ABD0R243_CIRMR</name>
<feature type="compositionally biased region" description="Low complexity" evidence="1">
    <location>
        <begin position="51"/>
        <end position="64"/>
    </location>
</feature>
<dbReference type="EMBL" id="JAMKFB020000005">
    <property type="protein sequence ID" value="KAL0192100.1"/>
    <property type="molecule type" value="Genomic_DNA"/>
</dbReference>
<evidence type="ECO:0000313" key="2">
    <source>
        <dbReference type="EMBL" id="KAL0192100.1"/>
    </source>
</evidence>
<organism evidence="2 3">
    <name type="scientific">Cirrhinus mrigala</name>
    <name type="common">Mrigala</name>
    <dbReference type="NCBI Taxonomy" id="683832"/>
    <lineage>
        <taxon>Eukaryota</taxon>
        <taxon>Metazoa</taxon>
        <taxon>Chordata</taxon>
        <taxon>Craniata</taxon>
        <taxon>Vertebrata</taxon>
        <taxon>Euteleostomi</taxon>
        <taxon>Actinopterygii</taxon>
        <taxon>Neopterygii</taxon>
        <taxon>Teleostei</taxon>
        <taxon>Ostariophysi</taxon>
        <taxon>Cypriniformes</taxon>
        <taxon>Cyprinidae</taxon>
        <taxon>Labeoninae</taxon>
        <taxon>Labeonini</taxon>
        <taxon>Cirrhinus</taxon>
    </lineage>
</organism>
<evidence type="ECO:0000313" key="3">
    <source>
        <dbReference type="Proteomes" id="UP001529510"/>
    </source>
</evidence>
<dbReference type="AlphaFoldDB" id="A0ABD0R243"/>
<dbReference type="Proteomes" id="UP001529510">
    <property type="component" value="Unassembled WGS sequence"/>
</dbReference>
<reference evidence="2 3" key="1">
    <citation type="submission" date="2024-05" db="EMBL/GenBank/DDBJ databases">
        <title>Genome sequencing and assembly of Indian major carp, Cirrhinus mrigala (Hamilton, 1822).</title>
        <authorList>
            <person name="Mohindra V."/>
            <person name="Chowdhury L.M."/>
            <person name="Lal K."/>
            <person name="Jena J.K."/>
        </authorList>
    </citation>
    <scope>NUCLEOTIDE SEQUENCE [LARGE SCALE GENOMIC DNA]</scope>
    <source>
        <strain evidence="2">CM1030</strain>
        <tissue evidence="2">Blood</tissue>
    </source>
</reference>
<gene>
    <name evidence="2" type="ORF">M9458_010396</name>
</gene>